<dbReference type="InterPro" id="IPR011059">
    <property type="entry name" value="Metal-dep_hydrolase_composite"/>
</dbReference>
<dbReference type="OrthoDB" id="9815027at2"/>
<dbReference type="InterPro" id="IPR013108">
    <property type="entry name" value="Amidohydro_3"/>
</dbReference>
<dbReference type="GO" id="GO:0046872">
    <property type="term" value="F:metal ion binding"/>
    <property type="evidence" value="ECO:0007669"/>
    <property type="project" value="UniProtKB-KW"/>
</dbReference>
<dbReference type="CDD" id="cd01293">
    <property type="entry name" value="Bact_CD"/>
    <property type="match status" value="1"/>
</dbReference>
<dbReference type="AlphaFoldDB" id="A0A101XRL6"/>
<dbReference type="SUPFAM" id="SSF51338">
    <property type="entry name" value="Composite domain of metallo-dependent hydrolases"/>
    <property type="match status" value="1"/>
</dbReference>
<dbReference type="GO" id="GO:0035888">
    <property type="term" value="F:isoguanine deaminase activity"/>
    <property type="evidence" value="ECO:0007669"/>
    <property type="project" value="TreeGrafter"/>
</dbReference>
<dbReference type="InterPro" id="IPR032466">
    <property type="entry name" value="Metal_Hydrolase"/>
</dbReference>
<evidence type="ECO:0000256" key="2">
    <source>
        <dbReference type="ARBA" id="ARBA00022801"/>
    </source>
</evidence>
<dbReference type="GO" id="GO:0006209">
    <property type="term" value="P:cytosine catabolic process"/>
    <property type="evidence" value="ECO:0007669"/>
    <property type="project" value="TreeGrafter"/>
</dbReference>
<evidence type="ECO:0000256" key="1">
    <source>
        <dbReference type="ARBA" id="ARBA00022723"/>
    </source>
</evidence>
<comment type="caution">
    <text evidence="4">The sequence shown here is derived from an EMBL/GenBank/DDBJ whole genome shotgun (WGS) entry which is preliminary data.</text>
</comment>
<feature type="domain" description="Amidohydrolase 3" evidence="3">
    <location>
        <begin position="40"/>
        <end position="401"/>
    </location>
</feature>
<dbReference type="FunFam" id="3.20.20.140:FF:000019">
    <property type="entry name" value="Cytosine deaminase"/>
    <property type="match status" value="1"/>
</dbReference>
<dbReference type="NCBIfam" id="NF006685">
    <property type="entry name" value="PRK09230.1"/>
    <property type="match status" value="1"/>
</dbReference>
<dbReference type="Gene3D" id="3.20.20.140">
    <property type="entry name" value="Metal-dependent hydrolases"/>
    <property type="match status" value="1"/>
</dbReference>
<sequence length="435" mass="48555">MDTVIRNVRLLGRKGHFDVGIERGVFVRIEETIHAHVREELDGAGQLMLPPFIESHIHLDSVLTAGQPRFNESGTLFEGIQVWSERKETLTREDVKMRAKEALRWQVAQGILHVRTHVDVTDPKLTALQALLEVKEEVADQVNLQIVAFPQEGISSFSGGAELLEEALRLGADVVGAIPHFEYTRELGVASLHTCFELAKKYGRMVDVHCDEIDDEQSRFLETVAYLALSHGLKSRVTASHTTAMHSYNGAYVSKLMRLLKRSEINIVANPLINITLQGRFDHYPTRRGVTRIKELWREGVNVSLGHDDILDPWYALGTGSMLQVAHMAVHTSHMTGREEIDETVRMVSSRAARTLGVECEYGIAADKPASFVLMDAKDAFDMIRRQPPCTLVVSRGKVVARTSPASVRVIQDGKEHPVTFARPFAAREENAAQS</sequence>
<keyword evidence="5" id="KW-1185">Reference proteome</keyword>
<evidence type="ECO:0000259" key="3">
    <source>
        <dbReference type="Pfam" id="PF07969"/>
    </source>
</evidence>
<reference evidence="4 5" key="1">
    <citation type="submission" date="2015-12" db="EMBL/GenBank/DDBJ databases">
        <title>Draft genome sequence of Acidibacillus ferrooxidans ITV001, isolated from a chalcopyrite acid mine drainage site in Brazil.</title>
        <authorList>
            <person name="Dall'Agnol H."/>
            <person name="Nancucheo I."/>
            <person name="Johnson B."/>
            <person name="Oliveira R."/>
            <person name="Leite L."/>
            <person name="Pylro V."/>
            <person name="Nunes G.L."/>
            <person name="Tzotzos G."/>
            <person name="Fernandes G.R."/>
            <person name="Dutra J."/>
            <person name="Orellana S.C."/>
            <person name="Oliveira G."/>
        </authorList>
    </citation>
    <scope>NUCLEOTIDE SEQUENCE [LARGE SCALE GENOMIC DNA]</scope>
    <source>
        <strain evidence="5">ITV01</strain>
    </source>
</reference>
<keyword evidence="1" id="KW-0479">Metal-binding</keyword>
<name>A0A101XRL6_9BACL</name>
<dbReference type="PANTHER" id="PTHR32027:SF0">
    <property type="entry name" value="CYTOSINE DEAMINASE"/>
    <property type="match status" value="1"/>
</dbReference>
<keyword evidence="2" id="KW-0378">Hydrolase</keyword>
<dbReference type="RefSeq" id="WP_067714611.1">
    <property type="nucleotide sequence ID" value="NZ_LPVJ01000020.1"/>
</dbReference>
<evidence type="ECO:0000313" key="4">
    <source>
        <dbReference type="EMBL" id="KUO96222.1"/>
    </source>
</evidence>
<dbReference type="GO" id="GO:0004131">
    <property type="term" value="F:cytosine deaminase activity"/>
    <property type="evidence" value="ECO:0007669"/>
    <property type="project" value="TreeGrafter"/>
</dbReference>
<dbReference type="EMBL" id="LPVJ01000020">
    <property type="protein sequence ID" value="KUO96222.1"/>
    <property type="molecule type" value="Genomic_DNA"/>
</dbReference>
<dbReference type="Proteomes" id="UP000053557">
    <property type="component" value="Unassembled WGS sequence"/>
</dbReference>
<organism evidence="4 5">
    <name type="scientific">Ferroacidibacillus organovorans</name>
    <dbReference type="NCBI Taxonomy" id="1765683"/>
    <lineage>
        <taxon>Bacteria</taxon>
        <taxon>Bacillati</taxon>
        <taxon>Bacillota</taxon>
        <taxon>Bacilli</taxon>
        <taxon>Bacillales</taxon>
        <taxon>Alicyclobacillaceae</taxon>
        <taxon>Ferroacidibacillus</taxon>
    </lineage>
</organism>
<dbReference type="Pfam" id="PF07969">
    <property type="entry name" value="Amidohydro_3"/>
    <property type="match status" value="1"/>
</dbReference>
<accession>A0A101XRL6</accession>
<dbReference type="InterPro" id="IPR052349">
    <property type="entry name" value="Metallo-hydrolase_Enzymes"/>
</dbReference>
<evidence type="ECO:0000313" key="5">
    <source>
        <dbReference type="Proteomes" id="UP000053557"/>
    </source>
</evidence>
<gene>
    <name evidence="4" type="ORF">ATW55_09685</name>
</gene>
<dbReference type="SUPFAM" id="SSF51556">
    <property type="entry name" value="Metallo-dependent hydrolases"/>
    <property type="match status" value="1"/>
</dbReference>
<proteinExistence type="predicted"/>
<dbReference type="Gene3D" id="2.30.40.10">
    <property type="entry name" value="Urease, subunit C, domain 1"/>
    <property type="match status" value="1"/>
</dbReference>
<dbReference type="PANTHER" id="PTHR32027">
    <property type="entry name" value="CYTOSINE DEAMINASE"/>
    <property type="match status" value="1"/>
</dbReference>
<protein>
    <submittedName>
        <fullName evidence="4">Cytosine deaminase</fullName>
    </submittedName>
</protein>
<dbReference type="NCBIfam" id="NF005748">
    <property type="entry name" value="PRK07572.1"/>
    <property type="match status" value="1"/>
</dbReference>